<keyword evidence="1" id="KW-1133">Transmembrane helix</keyword>
<dbReference type="Pfam" id="PF08636">
    <property type="entry name" value="Pkr1"/>
    <property type="match status" value="1"/>
</dbReference>
<dbReference type="PANTHER" id="PTHR28251">
    <property type="entry name" value="V-TYPE ATPASE ASSEMBLY FACTOR PKR1"/>
    <property type="match status" value="1"/>
</dbReference>
<dbReference type="AlphaFoldDB" id="A0A0H2S172"/>
<dbReference type="GO" id="GO:0070072">
    <property type="term" value="P:vacuolar proton-transporting V-type ATPase complex assembly"/>
    <property type="evidence" value="ECO:0007669"/>
    <property type="project" value="InterPro"/>
</dbReference>
<keyword evidence="1" id="KW-0812">Transmembrane</keyword>
<dbReference type="InParanoid" id="A0A0H2S172"/>
<dbReference type="InterPro" id="IPR013945">
    <property type="entry name" value="Pkr1"/>
</dbReference>
<evidence type="ECO:0000313" key="3">
    <source>
        <dbReference type="Proteomes" id="UP000053477"/>
    </source>
</evidence>
<dbReference type="OrthoDB" id="9626941at2759"/>
<organism evidence="2 3">
    <name type="scientific">Schizopora paradoxa</name>
    <dbReference type="NCBI Taxonomy" id="27342"/>
    <lineage>
        <taxon>Eukaryota</taxon>
        <taxon>Fungi</taxon>
        <taxon>Dikarya</taxon>
        <taxon>Basidiomycota</taxon>
        <taxon>Agaricomycotina</taxon>
        <taxon>Agaricomycetes</taxon>
        <taxon>Hymenochaetales</taxon>
        <taxon>Schizoporaceae</taxon>
        <taxon>Schizopora</taxon>
    </lineage>
</organism>
<evidence type="ECO:0000313" key="2">
    <source>
        <dbReference type="EMBL" id="KLO18080.1"/>
    </source>
</evidence>
<keyword evidence="1" id="KW-0472">Membrane</keyword>
<accession>A0A0H2S172</accession>
<name>A0A0H2S172_9AGAM</name>
<protein>
    <recommendedName>
        <fullName evidence="4">Pkr1-domain-containing protein</fullName>
    </recommendedName>
</protein>
<reference evidence="2 3" key="1">
    <citation type="submission" date="2015-04" db="EMBL/GenBank/DDBJ databases">
        <title>Complete genome sequence of Schizopora paradoxa KUC8140, a cosmopolitan wood degrader in East Asia.</title>
        <authorList>
            <consortium name="DOE Joint Genome Institute"/>
            <person name="Min B."/>
            <person name="Park H."/>
            <person name="Jang Y."/>
            <person name="Kim J.-J."/>
            <person name="Kim K.H."/>
            <person name="Pangilinan J."/>
            <person name="Lipzen A."/>
            <person name="Riley R."/>
            <person name="Grigoriev I.V."/>
            <person name="Spatafora J.W."/>
            <person name="Choi I.-G."/>
        </authorList>
    </citation>
    <scope>NUCLEOTIDE SEQUENCE [LARGE SCALE GENOMIC DNA]</scope>
    <source>
        <strain evidence="2 3">KUC8140</strain>
    </source>
</reference>
<proteinExistence type="predicted"/>
<dbReference type="PANTHER" id="PTHR28251:SF1">
    <property type="entry name" value="V-TYPE ATPASE ASSEMBLY FACTOR PKR1"/>
    <property type="match status" value="1"/>
</dbReference>
<keyword evidence="3" id="KW-1185">Reference proteome</keyword>
<dbReference type="EMBL" id="KQ085898">
    <property type="protein sequence ID" value="KLO18080.1"/>
    <property type="molecule type" value="Genomic_DNA"/>
</dbReference>
<sequence>MPDDVQNDEVDTNQHETSFFATLLTPGSSLHPTFLLILDVAFAFLLGIFLALVWLTSGSIHIFVLIGIELCLWASVKWFVKELAVVQKQEQKTIDTKLQGEATTKEKIQ</sequence>
<evidence type="ECO:0000256" key="1">
    <source>
        <dbReference type="SAM" id="Phobius"/>
    </source>
</evidence>
<gene>
    <name evidence="2" type="ORF">SCHPADRAFT_936539</name>
</gene>
<dbReference type="GO" id="GO:0005789">
    <property type="term" value="C:endoplasmic reticulum membrane"/>
    <property type="evidence" value="ECO:0007669"/>
    <property type="project" value="TreeGrafter"/>
</dbReference>
<dbReference type="Proteomes" id="UP000053477">
    <property type="component" value="Unassembled WGS sequence"/>
</dbReference>
<feature type="transmembrane region" description="Helical" evidence="1">
    <location>
        <begin position="34"/>
        <end position="54"/>
    </location>
</feature>
<evidence type="ECO:0008006" key="4">
    <source>
        <dbReference type="Google" id="ProtNLM"/>
    </source>
</evidence>
<dbReference type="STRING" id="27342.A0A0H2S172"/>